<sequence>AGIEKVTNVMLVEKDEQDQITNIRFEAYDDKCIEPTDKKTISETVESLSGFGAFKLVELTHSHPMWKEYEREILSSSSDVAPYTWEEIEGFFTKNNEAQIWKNN</sequence>
<accession>X1SJG8</accession>
<feature type="non-terminal residue" evidence="1">
    <location>
        <position position="1"/>
    </location>
</feature>
<protein>
    <submittedName>
        <fullName evidence="1">Uncharacterized protein</fullName>
    </submittedName>
</protein>
<reference evidence="1" key="1">
    <citation type="journal article" date="2014" name="Front. Microbiol.">
        <title>High frequency of phylogenetically diverse reductive dehalogenase-homologous genes in deep subseafloor sedimentary metagenomes.</title>
        <authorList>
            <person name="Kawai M."/>
            <person name="Futagami T."/>
            <person name="Toyoda A."/>
            <person name="Takaki Y."/>
            <person name="Nishi S."/>
            <person name="Hori S."/>
            <person name="Arai W."/>
            <person name="Tsubouchi T."/>
            <person name="Morono Y."/>
            <person name="Uchiyama I."/>
            <person name="Ito T."/>
            <person name="Fujiyama A."/>
            <person name="Inagaki F."/>
            <person name="Takami H."/>
        </authorList>
    </citation>
    <scope>NUCLEOTIDE SEQUENCE</scope>
    <source>
        <strain evidence="1">Expedition CK06-06</strain>
    </source>
</reference>
<comment type="caution">
    <text evidence="1">The sequence shown here is derived from an EMBL/GenBank/DDBJ whole genome shotgun (WGS) entry which is preliminary data.</text>
</comment>
<evidence type="ECO:0000313" key="1">
    <source>
        <dbReference type="EMBL" id="GAI75505.1"/>
    </source>
</evidence>
<dbReference type="AlphaFoldDB" id="X1SJG8"/>
<name>X1SJG8_9ZZZZ</name>
<organism evidence="1">
    <name type="scientific">marine sediment metagenome</name>
    <dbReference type="NCBI Taxonomy" id="412755"/>
    <lineage>
        <taxon>unclassified sequences</taxon>
        <taxon>metagenomes</taxon>
        <taxon>ecological metagenomes</taxon>
    </lineage>
</organism>
<gene>
    <name evidence="1" type="ORF">S12H4_24177</name>
</gene>
<dbReference type="EMBL" id="BARW01013047">
    <property type="protein sequence ID" value="GAI75505.1"/>
    <property type="molecule type" value="Genomic_DNA"/>
</dbReference>
<proteinExistence type="predicted"/>